<dbReference type="OrthoDB" id="2986589at2"/>
<dbReference type="SUPFAM" id="SSF51261">
    <property type="entry name" value="Duplicated hybrid motif"/>
    <property type="match status" value="1"/>
</dbReference>
<dbReference type="AlphaFoldDB" id="A0A285CWX8"/>
<dbReference type="Pfam" id="PF01551">
    <property type="entry name" value="Peptidase_M23"/>
    <property type="match status" value="1"/>
</dbReference>
<keyword evidence="2" id="KW-0812">Transmembrane</keyword>
<proteinExistence type="predicted"/>
<dbReference type="InterPro" id="IPR011055">
    <property type="entry name" value="Dup_hybrid_motif"/>
</dbReference>
<dbReference type="GO" id="GO:0004222">
    <property type="term" value="F:metalloendopeptidase activity"/>
    <property type="evidence" value="ECO:0007669"/>
    <property type="project" value="TreeGrafter"/>
</dbReference>
<accession>A0A285CWX8</accession>
<evidence type="ECO:0000313" key="4">
    <source>
        <dbReference type="EMBL" id="SNX71578.1"/>
    </source>
</evidence>
<dbReference type="PANTHER" id="PTHR21666:SF274">
    <property type="entry name" value="STAGE IV SPORULATION PROTEIN FA"/>
    <property type="match status" value="1"/>
</dbReference>
<evidence type="ECO:0000259" key="3">
    <source>
        <dbReference type="Pfam" id="PF01551"/>
    </source>
</evidence>
<feature type="transmembrane region" description="Helical" evidence="2">
    <location>
        <begin position="63"/>
        <end position="81"/>
    </location>
</feature>
<keyword evidence="2" id="KW-0472">Membrane</keyword>
<protein>
    <submittedName>
        <fullName evidence="4">Stage IV sporulation protein FA</fullName>
    </submittedName>
</protein>
<evidence type="ECO:0000256" key="1">
    <source>
        <dbReference type="SAM" id="MobiDB-lite"/>
    </source>
</evidence>
<evidence type="ECO:0000313" key="5">
    <source>
        <dbReference type="Proteomes" id="UP000219546"/>
    </source>
</evidence>
<dbReference type="PANTHER" id="PTHR21666">
    <property type="entry name" value="PEPTIDASE-RELATED"/>
    <property type="match status" value="1"/>
</dbReference>
<dbReference type="RefSeq" id="WP_097159097.1">
    <property type="nucleotide sequence ID" value="NZ_JBEPMQ010000004.1"/>
</dbReference>
<sequence length="255" mass="28899">MSRTDEIKKRIAKRKKERLDRNQGEERHGLILPEIEEQHGFDRMYTYESGPDRSPVLFKKEIFIFKILASACLFLLTAILFKSTNSSLESIRTIVTETMENDFQFAAVSEWYEDTFGEPLAFFPADSNENQKSDMTVDYAVPVSGKVLHSFGTTDQGITIETGKNEPVKAMKEGVVIFAGKKEDTGQTVMIQHSDDTITWYGQLKEINVTYQENVPMGEQVGTVSDSNSEGKGEFYFAIQKGNEFIDPIQVISFE</sequence>
<keyword evidence="5" id="KW-1185">Reference proteome</keyword>
<dbReference type="Gene3D" id="2.70.70.10">
    <property type="entry name" value="Glucose Permease (Domain IIA)"/>
    <property type="match status" value="1"/>
</dbReference>
<organism evidence="4 5">
    <name type="scientific">Bacillus oleivorans</name>
    <dbReference type="NCBI Taxonomy" id="1448271"/>
    <lineage>
        <taxon>Bacteria</taxon>
        <taxon>Bacillati</taxon>
        <taxon>Bacillota</taxon>
        <taxon>Bacilli</taxon>
        <taxon>Bacillales</taxon>
        <taxon>Bacillaceae</taxon>
        <taxon>Bacillus</taxon>
    </lineage>
</organism>
<reference evidence="4 5" key="1">
    <citation type="submission" date="2017-08" db="EMBL/GenBank/DDBJ databases">
        <authorList>
            <person name="de Groot N.N."/>
        </authorList>
    </citation>
    <scope>NUCLEOTIDE SEQUENCE [LARGE SCALE GENOMIC DNA]</scope>
    <source>
        <strain evidence="4 5">JC228</strain>
    </source>
</reference>
<dbReference type="InterPro" id="IPR050570">
    <property type="entry name" value="Cell_wall_metabolism_enzyme"/>
</dbReference>
<dbReference type="CDD" id="cd12797">
    <property type="entry name" value="M23_peptidase"/>
    <property type="match status" value="1"/>
</dbReference>
<dbReference type="EMBL" id="OAOP01000005">
    <property type="protein sequence ID" value="SNX71578.1"/>
    <property type="molecule type" value="Genomic_DNA"/>
</dbReference>
<evidence type="ECO:0000256" key="2">
    <source>
        <dbReference type="SAM" id="Phobius"/>
    </source>
</evidence>
<feature type="region of interest" description="Disordered" evidence="1">
    <location>
        <begin position="1"/>
        <end position="28"/>
    </location>
</feature>
<keyword evidence="2" id="KW-1133">Transmembrane helix</keyword>
<dbReference type="InterPro" id="IPR016047">
    <property type="entry name" value="M23ase_b-sheet_dom"/>
</dbReference>
<name>A0A285CWX8_9BACI</name>
<feature type="domain" description="M23ase beta-sheet core" evidence="3">
    <location>
        <begin position="155"/>
        <end position="248"/>
    </location>
</feature>
<gene>
    <name evidence="4" type="ORF">SAMN05877753_105303</name>
</gene>
<dbReference type="Proteomes" id="UP000219546">
    <property type="component" value="Unassembled WGS sequence"/>
</dbReference>
<feature type="compositionally biased region" description="Basic and acidic residues" evidence="1">
    <location>
        <begin position="17"/>
        <end position="28"/>
    </location>
</feature>